<accession>A0A7J7TBT5</accession>
<evidence type="ECO:0000313" key="5">
    <source>
        <dbReference type="EMBL" id="KAF6298138.1"/>
    </source>
</evidence>
<feature type="domain" description="IL-40-like Ig" evidence="4">
    <location>
        <begin position="28"/>
        <end position="121"/>
    </location>
</feature>
<evidence type="ECO:0000256" key="2">
    <source>
        <dbReference type="ARBA" id="ARBA00023180"/>
    </source>
</evidence>
<feature type="chain" id="PRO_5029459978" description="IL-40-like Ig domain-containing protein" evidence="3">
    <location>
        <begin position="19"/>
        <end position="255"/>
    </location>
</feature>
<dbReference type="Pfam" id="PF17736">
    <property type="entry name" value="Ig_C17orf99"/>
    <property type="match status" value="2"/>
</dbReference>
<evidence type="ECO:0000259" key="4">
    <source>
        <dbReference type="Pfam" id="PF17736"/>
    </source>
</evidence>
<feature type="signal peptide" evidence="3">
    <location>
        <begin position="1"/>
        <end position="18"/>
    </location>
</feature>
<gene>
    <name evidence="5" type="ORF">mRhiFer1_001746</name>
</gene>
<name>A0A7J7TBT5_RHIFE</name>
<comment type="caution">
    <text evidence="5">The sequence shown here is derived from an EMBL/GenBank/DDBJ whole genome shotgun (WGS) entry which is preliminary data.</text>
</comment>
<dbReference type="EMBL" id="JACAGC010000020">
    <property type="protein sequence ID" value="KAF6298138.1"/>
    <property type="molecule type" value="Genomic_DNA"/>
</dbReference>
<protein>
    <recommendedName>
        <fullName evidence="4">IL-40-like Ig domain-containing protein</fullName>
    </recommendedName>
</protein>
<sequence>MRLRLLICLATLATSSFSMEREVEITPEISIAYKVLEVFPKGCRVLITCHSPHAPLPITYSLWGSGDTEVAKKTIKTQDPASFSINVTRKSRPDLLTYFCQAAPTRGLRVVSTKLQMYWELWANPVSQVQANFTLLDEGSGPRVEVSCQAFGSPPITYSLIGKNGHVYMQQKPTYGQPANFSFPLTETSDWLQCQAENDISVQSSPLTLVPPGKPSPDTSASLTGQLPRGPTFMLAGSLTSIAAITSGMLGWTKL</sequence>
<keyword evidence="1 3" id="KW-0732">Signal</keyword>
<organism evidence="5 6">
    <name type="scientific">Rhinolophus ferrumequinum</name>
    <name type="common">Greater horseshoe bat</name>
    <dbReference type="NCBI Taxonomy" id="59479"/>
    <lineage>
        <taxon>Eukaryota</taxon>
        <taxon>Metazoa</taxon>
        <taxon>Chordata</taxon>
        <taxon>Craniata</taxon>
        <taxon>Vertebrata</taxon>
        <taxon>Euteleostomi</taxon>
        <taxon>Mammalia</taxon>
        <taxon>Eutheria</taxon>
        <taxon>Laurasiatheria</taxon>
        <taxon>Chiroptera</taxon>
        <taxon>Yinpterochiroptera</taxon>
        <taxon>Rhinolophoidea</taxon>
        <taxon>Rhinolophidae</taxon>
        <taxon>Rhinolophinae</taxon>
        <taxon>Rhinolophus</taxon>
    </lineage>
</organism>
<reference evidence="5 6" key="1">
    <citation type="journal article" date="2020" name="Nature">
        <title>Six reference-quality genomes reveal evolution of bat adaptations.</title>
        <authorList>
            <person name="Jebb D."/>
            <person name="Huang Z."/>
            <person name="Pippel M."/>
            <person name="Hughes G.M."/>
            <person name="Lavrichenko K."/>
            <person name="Devanna P."/>
            <person name="Winkler S."/>
            <person name="Jermiin L.S."/>
            <person name="Skirmuntt E.C."/>
            <person name="Katzourakis A."/>
            <person name="Burkitt-Gray L."/>
            <person name="Ray D.A."/>
            <person name="Sullivan K.A.M."/>
            <person name="Roscito J.G."/>
            <person name="Kirilenko B.M."/>
            <person name="Davalos L.M."/>
            <person name="Corthals A.P."/>
            <person name="Power M.L."/>
            <person name="Jones G."/>
            <person name="Ransome R.D."/>
            <person name="Dechmann D.K.N."/>
            <person name="Locatelli A.G."/>
            <person name="Puechmaille S.J."/>
            <person name="Fedrigo O."/>
            <person name="Jarvis E.D."/>
            <person name="Hiller M."/>
            <person name="Vernes S.C."/>
            <person name="Myers E.W."/>
            <person name="Teeling E.C."/>
        </authorList>
    </citation>
    <scope>NUCLEOTIDE SEQUENCE [LARGE SCALE GENOMIC DNA]</scope>
    <source>
        <strain evidence="5">MRhiFer1</strain>
        <tissue evidence="5">Lung</tissue>
    </source>
</reference>
<evidence type="ECO:0000256" key="3">
    <source>
        <dbReference type="SAM" id="SignalP"/>
    </source>
</evidence>
<keyword evidence="2" id="KW-0325">Glycoprotein</keyword>
<dbReference type="AlphaFoldDB" id="A0A7J7TBT5"/>
<proteinExistence type="predicted"/>
<evidence type="ECO:0000256" key="1">
    <source>
        <dbReference type="ARBA" id="ARBA00022729"/>
    </source>
</evidence>
<dbReference type="Proteomes" id="UP000585614">
    <property type="component" value="Unassembled WGS sequence"/>
</dbReference>
<evidence type="ECO:0000313" key="6">
    <source>
        <dbReference type="Proteomes" id="UP000585614"/>
    </source>
</evidence>
<feature type="domain" description="IL-40-like Ig" evidence="4">
    <location>
        <begin position="125"/>
        <end position="213"/>
    </location>
</feature>
<dbReference type="InterPro" id="IPR040878">
    <property type="entry name" value="IL-40-like_Ig"/>
</dbReference>